<dbReference type="Proteomes" id="UP001474181">
    <property type="component" value="Unassembled WGS sequence"/>
</dbReference>
<reference evidence="2 3" key="1">
    <citation type="submission" date="2024-06" db="EMBL/GenBank/DDBJ databases">
        <title>The Natural Products Discovery Center: Release of the First 8490 Sequenced Strains for Exploring Actinobacteria Biosynthetic Diversity.</title>
        <authorList>
            <person name="Kalkreuter E."/>
            <person name="Kautsar S.A."/>
            <person name="Yang D."/>
            <person name="Bader C.D."/>
            <person name="Teijaro C.N."/>
            <person name="Fluegel L."/>
            <person name="Davis C.M."/>
            <person name="Simpson J.R."/>
            <person name="Lauterbach L."/>
            <person name="Steele A.D."/>
            <person name="Gui C."/>
            <person name="Meng S."/>
            <person name="Li G."/>
            <person name="Viehrig K."/>
            <person name="Ye F."/>
            <person name="Su P."/>
            <person name="Kiefer A.F."/>
            <person name="Nichols A."/>
            <person name="Cepeda A.J."/>
            <person name="Yan W."/>
            <person name="Fan B."/>
            <person name="Jiang Y."/>
            <person name="Adhikari A."/>
            <person name="Zheng C.-J."/>
            <person name="Schuster L."/>
            <person name="Cowan T.M."/>
            <person name="Smanski M.J."/>
            <person name="Chevrette M.G."/>
            <person name="De Carvalho L.P.S."/>
            <person name="Shen B."/>
        </authorList>
    </citation>
    <scope>NUCLEOTIDE SEQUENCE [LARGE SCALE GENOMIC DNA]</scope>
    <source>
        <strain evidence="2 3">NPDC000234</strain>
    </source>
</reference>
<dbReference type="EC" id="2.1.1.-" evidence="2"/>
<protein>
    <submittedName>
        <fullName evidence="2">Class I SAM-dependent methyltransferase</fullName>
        <ecNumber evidence="2">2.1.1.-</ecNumber>
    </submittedName>
</protein>
<gene>
    <name evidence="2" type="ORF">ABT404_42610</name>
</gene>
<dbReference type="GO" id="GO:0008168">
    <property type="term" value="F:methyltransferase activity"/>
    <property type="evidence" value="ECO:0007669"/>
    <property type="project" value="UniProtKB-KW"/>
</dbReference>
<keyword evidence="2" id="KW-0808">Transferase</keyword>
<keyword evidence="3" id="KW-1185">Reference proteome</keyword>
<accession>A0ABV1XAW0</accession>
<dbReference type="EMBL" id="JBEPEK010000533">
    <property type="protein sequence ID" value="MER7186082.1"/>
    <property type="molecule type" value="Genomic_DNA"/>
</dbReference>
<evidence type="ECO:0000313" key="2">
    <source>
        <dbReference type="EMBL" id="MER7186082.1"/>
    </source>
</evidence>
<sequence length="264" mass="29985">MLGEKNVRNLRRLKRRLSARSAQPAKPAKPTGLDAISGDLNKLAQHFKTDKWGIHRYTQHYQRHLGHLRNESFNLLEIGIGGYNRAGQGGASLRMWKQFFPKAQIFGMDIQDKSFVDEDRITTFIGDQSDPSSLNSIVDKIGELDVIIDDGSHRSPHVLTTFATLFPRLKDGGIYIVEDTQSSYWPEWQGSEDLDAAHTSMGMLKRLTDGLNYEEFVTENYQPTYTDLNVVGVHFYHNLVIIEKGRNAEGSNKRSALKQRYAKS</sequence>
<dbReference type="RefSeq" id="WP_350789472.1">
    <property type="nucleotide sequence ID" value="NZ_JBEPEK010000533.1"/>
</dbReference>
<name>A0ABV1XAW0_9ACTN</name>
<dbReference type="SUPFAM" id="SSF53335">
    <property type="entry name" value="S-adenosyl-L-methionine-dependent methyltransferases"/>
    <property type="match status" value="1"/>
</dbReference>
<feature type="region of interest" description="Disordered" evidence="1">
    <location>
        <begin position="15"/>
        <end position="34"/>
    </location>
</feature>
<dbReference type="InterPro" id="IPR029063">
    <property type="entry name" value="SAM-dependent_MTases_sf"/>
</dbReference>
<dbReference type="Gene3D" id="3.40.50.150">
    <property type="entry name" value="Vaccinia Virus protein VP39"/>
    <property type="match status" value="1"/>
</dbReference>
<evidence type="ECO:0000313" key="3">
    <source>
        <dbReference type="Proteomes" id="UP001474181"/>
    </source>
</evidence>
<dbReference type="GO" id="GO:0032259">
    <property type="term" value="P:methylation"/>
    <property type="evidence" value="ECO:0007669"/>
    <property type="project" value="UniProtKB-KW"/>
</dbReference>
<comment type="caution">
    <text evidence="2">The sequence shown here is derived from an EMBL/GenBank/DDBJ whole genome shotgun (WGS) entry which is preliminary data.</text>
</comment>
<keyword evidence="2" id="KW-0489">Methyltransferase</keyword>
<proteinExistence type="predicted"/>
<organism evidence="2 3">
    <name type="scientific">Streptomyces hyaluromycini</name>
    <dbReference type="NCBI Taxonomy" id="1377993"/>
    <lineage>
        <taxon>Bacteria</taxon>
        <taxon>Bacillati</taxon>
        <taxon>Actinomycetota</taxon>
        <taxon>Actinomycetes</taxon>
        <taxon>Kitasatosporales</taxon>
        <taxon>Streptomycetaceae</taxon>
        <taxon>Streptomyces</taxon>
    </lineage>
</organism>
<evidence type="ECO:0000256" key="1">
    <source>
        <dbReference type="SAM" id="MobiDB-lite"/>
    </source>
</evidence>